<feature type="region of interest" description="Disordered" evidence="2">
    <location>
        <begin position="34"/>
        <end position="61"/>
    </location>
</feature>
<comment type="caution">
    <text evidence="4">The sequence shown here is derived from an EMBL/GenBank/DDBJ whole genome shotgun (WGS) entry which is preliminary data.</text>
</comment>
<evidence type="ECO:0000259" key="3">
    <source>
        <dbReference type="PROSITE" id="PS50157"/>
    </source>
</evidence>
<dbReference type="Gene3D" id="3.30.160.60">
    <property type="entry name" value="Classic Zinc Finger"/>
    <property type="match status" value="1"/>
</dbReference>
<gene>
    <name evidence="4" type="ORF">PaG_02622</name>
</gene>
<dbReference type="GO" id="GO:0008270">
    <property type="term" value="F:zinc ion binding"/>
    <property type="evidence" value="ECO:0007669"/>
    <property type="project" value="UniProtKB-KW"/>
</dbReference>
<feature type="domain" description="C2H2-type" evidence="3">
    <location>
        <begin position="340"/>
        <end position="369"/>
    </location>
</feature>
<name>W3VMS3_MOEAP</name>
<dbReference type="EMBL" id="AWNI01000009">
    <property type="protein sequence ID" value="ETS62864.1"/>
    <property type="molecule type" value="Genomic_DNA"/>
</dbReference>
<keyword evidence="5" id="KW-1185">Reference proteome</keyword>
<keyword evidence="1" id="KW-0479">Metal-binding</keyword>
<organism evidence="4 5">
    <name type="scientific">Moesziomyces aphidis</name>
    <name type="common">Pseudozyma aphidis</name>
    <dbReference type="NCBI Taxonomy" id="84754"/>
    <lineage>
        <taxon>Eukaryota</taxon>
        <taxon>Fungi</taxon>
        <taxon>Dikarya</taxon>
        <taxon>Basidiomycota</taxon>
        <taxon>Ustilaginomycotina</taxon>
        <taxon>Ustilaginomycetes</taxon>
        <taxon>Ustilaginales</taxon>
        <taxon>Ustilaginaceae</taxon>
        <taxon>Moesziomyces</taxon>
    </lineage>
</organism>
<dbReference type="OrthoDB" id="2556662at2759"/>
<dbReference type="SMART" id="SM00355">
    <property type="entry name" value="ZnF_C2H2"/>
    <property type="match status" value="2"/>
</dbReference>
<dbReference type="AlphaFoldDB" id="W3VMS3"/>
<sequence>MRDWSTMSPAIDGSSLVAHATSFLNRPSLLDDVSREQMPSAGLESQSNALPPSPPSSGDLTMGAQTALVDWEMSSSTPGSEFNSFVLPATPSVTSQASTRMPTPMLISDLLEWDSLSSTFDADFNLSAPSNAHTSFMPPDDTIGANIGGPVDSVETQPSKSMDMYGALSQGPYPVAVTDDFWSTKSYAELYMAIKEEDQWKKTAFEMHGSMDVKPDMALGQGCFPYSGYFDACTCGQEPCSKVSPWTPLHDPNISLVNAAYPDHSFDFSPSFNAPTMPALSRHDGSMVAHMGFAPSISAPREGGLGAILGGLPTAALYTTVPIPRRTVKSKPKSKPSMRVKCTELGCTKTFSSIHNMNEHRRTHVLPRERAYVCPECHSDYIHRRDQHRHMRHKHGYPPKSRARKQTSPKPKDN</sequence>
<feature type="region of interest" description="Disordered" evidence="2">
    <location>
        <begin position="385"/>
        <end position="414"/>
    </location>
</feature>
<keyword evidence="1" id="KW-0863">Zinc-finger</keyword>
<accession>W3VMS3</accession>
<proteinExistence type="predicted"/>
<evidence type="ECO:0000256" key="1">
    <source>
        <dbReference type="PROSITE-ProRule" id="PRU00042"/>
    </source>
</evidence>
<dbReference type="InterPro" id="IPR013087">
    <property type="entry name" value="Znf_C2H2_type"/>
</dbReference>
<evidence type="ECO:0000313" key="4">
    <source>
        <dbReference type="EMBL" id="ETS62864.1"/>
    </source>
</evidence>
<feature type="compositionally biased region" description="Basic residues" evidence="2">
    <location>
        <begin position="385"/>
        <end position="407"/>
    </location>
</feature>
<evidence type="ECO:0000256" key="2">
    <source>
        <dbReference type="SAM" id="MobiDB-lite"/>
    </source>
</evidence>
<protein>
    <recommendedName>
        <fullName evidence="3">C2H2-type domain-containing protein</fullName>
    </recommendedName>
</protein>
<dbReference type="HOGENOM" id="CLU_664151_0_0_1"/>
<reference evidence="4 5" key="1">
    <citation type="journal article" date="2014" name="Genome Announc.">
        <title>Genome sequence of the basidiomycetous fungus Pseudozyma aphidis DSM70725, an efficient producer of biosurfactant mannosylerythritol lipids.</title>
        <authorList>
            <person name="Lorenz S."/>
            <person name="Guenther M."/>
            <person name="Grumaz C."/>
            <person name="Rupp S."/>
            <person name="Zibek S."/>
            <person name="Sohn K."/>
        </authorList>
    </citation>
    <scope>NUCLEOTIDE SEQUENCE [LARGE SCALE GENOMIC DNA]</scope>
    <source>
        <strain evidence="5">ATCC 32657 / CBS 517.83 / DSM 70725 / JCM 10318 / NBRC 10182 / NRRL Y-7954 / St-0401</strain>
    </source>
</reference>
<dbReference type="Proteomes" id="UP000019462">
    <property type="component" value="Unassembled WGS sequence"/>
</dbReference>
<keyword evidence="1" id="KW-0862">Zinc</keyword>
<dbReference type="PROSITE" id="PS50157">
    <property type="entry name" value="ZINC_FINGER_C2H2_2"/>
    <property type="match status" value="1"/>
</dbReference>
<evidence type="ECO:0000313" key="5">
    <source>
        <dbReference type="Proteomes" id="UP000019462"/>
    </source>
</evidence>
<dbReference type="PROSITE" id="PS00028">
    <property type="entry name" value="ZINC_FINGER_C2H2_1"/>
    <property type="match status" value="2"/>
</dbReference>